<protein>
    <submittedName>
        <fullName evidence="1">Uncharacterized protein</fullName>
    </submittedName>
</protein>
<comment type="caution">
    <text evidence="1">The sequence shown here is derived from an EMBL/GenBank/DDBJ whole genome shotgun (WGS) entry which is preliminary data.</text>
</comment>
<keyword evidence="2" id="KW-1185">Reference proteome</keyword>
<dbReference type="Proteomes" id="UP001345963">
    <property type="component" value="Unassembled WGS sequence"/>
</dbReference>
<proteinExistence type="predicted"/>
<accession>A0ABU7CEU2</accession>
<gene>
    <name evidence="1" type="ORF">ATANTOWER_005902</name>
</gene>
<evidence type="ECO:0000313" key="2">
    <source>
        <dbReference type="Proteomes" id="UP001345963"/>
    </source>
</evidence>
<evidence type="ECO:0000313" key="1">
    <source>
        <dbReference type="EMBL" id="MED6261492.1"/>
    </source>
</evidence>
<name>A0ABU7CEU2_9TELE</name>
<organism evidence="1 2">
    <name type="scientific">Ataeniobius toweri</name>
    <dbReference type="NCBI Taxonomy" id="208326"/>
    <lineage>
        <taxon>Eukaryota</taxon>
        <taxon>Metazoa</taxon>
        <taxon>Chordata</taxon>
        <taxon>Craniata</taxon>
        <taxon>Vertebrata</taxon>
        <taxon>Euteleostomi</taxon>
        <taxon>Actinopterygii</taxon>
        <taxon>Neopterygii</taxon>
        <taxon>Teleostei</taxon>
        <taxon>Neoteleostei</taxon>
        <taxon>Acanthomorphata</taxon>
        <taxon>Ovalentaria</taxon>
        <taxon>Atherinomorphae</taxon>
        <taxon>Cyprinodontiformes</taxon>
        <taxon>Goodeidae</taxon>
        <taxon>Ataeniobius</taxon>
    </lineage>
</organism>
<sequence length="103" mass="11803">MVMLWPSLYKGTNQALPGQNFWFASDLLILILTNQNLNSKNAFMIQQKDSSHLCIKAHVSLISLIFIEINTSSRCCWLTCLQTRKGGSLMNRKTRSEFQYLTS</sequence>
<dbReference type="EMBL" id="JAHUTI010090173">
    <property type="protein sequence ID" value="MED6261492.1"/>
    <property type="molecule type" value="Genomic_DNA"/>
</dbReference>
<reference evidence="1 2" key="1">
    <citation type="submission" date="2021-07" db="EMBL/GenBank/DDBJ databases">
        <authorList>
            <person name="Palmer J.M."/>
        </authorList>
    </citation>
    <scope>NUCLEOTIDE SEQUENCE [LARGE SCALE GENOMIC DNA]</scope>
    <source>
        <strain evidence="1 2">AT_MEX2019</strain>
        <tissue evidence="1">Muscle</tissue>
    </source>
</reference>